<comment type="caution">
    <text evidence="1">The sequence shown here is derived from an EMBL/GenBank/DDBJ whole genome shotgun (WGS) entry which is preliminary data.</text>
</comment>
<proteinExistence type="predicted"/>
<dbReference type="Proteomes" id="UP001221757">
    <property type="component" value="Unassembled WGS sequence"/>
</dbReference>
<name>A0AAD7MAZ8_MYCRO</name>
<reference evidence="1" key="1">
    <citation type="submission" date="2023-03" db="EMBL/GenBank/DDBJ databases">
        <title>Massive genome expansion in bonnet fungi (Mycena s.s.) driven by repeated elements and novel gene families across ecological guilds.</title>
        <authorList>
            <consortium name="Lawrence Berkeley National Laboratory"/>
            <person name="Harder C.B."/>
            <person name="Miyauchi S."/>
            <person name="Viragh M."/>
            <person name="Kuo A."/>
            <person name="Thoen E."/>
            <person name="Andreopoulos B."/>
            <person name="Lu D."/>
            <person name="Skrede I."/>
            <person name="Drula E."/>
            <person name="Henrissat B."/>
            <person name="Morin E."/>
            <person name="Kohler A."/>
            <person name="Barry K."/>
            <person name="LaButti K."/>
            <person name="Morin E."/>
            <person name="Salamov A."/>
            <person name="Lipzen A."/>
            <person name="Mereny Z."/>
            <person name="Hegedus B."/>
            <person name="Baldrian P."/>
            <person name="Stursova M."/>
            <person name="Weitz H."/>
            <person name="Taylor A."/>
            <person name="Grigoriev I.V."/>
            <person name="Nagy L.G."/>
            <person name="Martin F."/>
            <person name="Kauserud H."/>
        </authorList>
    </citation>
    <scope>NUCLEOTIDE SEQUENCE</scope>
    <source>
        <strain evidence="1">CBHHK067</strain>
    </source>
</reference>
<gene>
    <name evidence="1" type="ORF">B0H17DRAFT_1124683</name>
</gene>
<evidence type="ECO:0000313" key="1">
    <source>
        <dbReference type="EMBL" id="KAJ7708889.1"/>
    </source>
</evidence>
<organism evidence="1 2">
    <name type="scientific">Mycena rosella</name>
    <name type="common">Pink bonnet</name>
    <name type="synonym">Agaricus rosellus</name>
    <dbReference type="NCBI Taxonomy" id="1033263"/>
    <lineage>
        <taxon>Eukaryota</taxon>
        <taxon>Fungi</taxon>
        <taxon>Dikarya</taxon>
        <taxon>Basidiomycota</taxon>
        <taxon>Agaricomycotina</taxon>
        <taxon>Agaricomycetes</taxon>
        <taxon>Agaricomycetidae</taxon>
        <taxon>Agaricales</taxon>
        <taxon>Marasmiineae</taxon>
        <taxon>Mycenaceae</taxon>
        <taxon>Mycena</taxon>
    </lineage>
</organism>
<dbReference type="AlphaFoldDB" id="A0AAD7MAZ8"/>
<sequence length="164" mass="18011">MEKVYTVLGGSIPGVFNHPEPEVKAALGLQLNLEKIAELQPKLSAEMIAASAEIAVCISPETFRILYKEQVPKPQNLRGKLSSFGGGGCHKGTCHSMMLPVEVEYRLNGKFVNQHWTRSMRTMTHYYFDVNGRTVNIKVVMRHSSHGHGCLISGCTASQAVARG</sequence>
<protein>
    <submittedName>
        <fullName evidence="1">Uncharacterized protein</fullName>
    </submittedName>
</protein>
<dbReference type="EMBL" id="JARKIE010000003">
    <property type="protein sequence ID" value="KAJ7708889.1"/>
    <property type="molecule type" value="Genomic_DNA"/>
</dbReference>
<evidence type="ECO:0000313" key="2">
    <source>
        <dbReference type="Proteomes" id="UP001221757"/>
    </source>
</evidence>
<keyword evidence="2" id="KW-1185">Reference proteome</keyword>
<accession>A0AAD7MAZ8</accession>